<organism evidence="3 4">
    <name type="scientific">Enterococcus cecorum</name>
    <dbReference type="NCBI Taxonomy" id="44008"/>
    <lineage>
        <taxon>Bacteria</taxon>
        <taxon>Bacillati</taxon>
        <taxon>Bacillota</taxon>
        <taxon>Bacilli</taxon>
        <taxon>Lactobacillales</taxon>
        <taxon>Enterococcaceae</taxon>
        <taxon>Enterococcus</taxon>
    </lineage>
</organism>
<evidence type="ECO:0000259" key="2">
    <source>
        <dbReference type="PROSITE" id="PS50965"/>
    </source>
</evidence>
<keyword evidence="1" id="KW-0812">Transmembrane</keyword>
<comment type="caution">
    <text evidence="3">The sequence shown here is derived from an EMBL/GenBank/DDBJ whole genome shotgun (WGS) entry which is preliminary data.</text>
</comment>
<dbReference type="InterPro" id="IPR011528">
    <property type="entry name" value="NERD"/>
</dbReference>
<protein>
    <submittedName>
        <fullName evidence="3">NERD domain-containing protein</fullName>
    </submittedName>
</protein>
<gene>
    <name evidence="3" type="ORF">HF857_04655</name>
</gene>
<reference evidence="3 4" key="1">
    <citation type="submission" date="2020-04" db="EMBL/GenBank/DDBJ databases">
        <authorList>
            <person name="Hitch T.C.A."/>
            <person name="Wylensek D."/>
            <person name="Clavel T."/>
        </authorList>
    </citation>
    <scope>NUCLEOTIDE SEQUENCE [LARGE SCALE GENOMIC DNA]</scope>
    <source>
        <strain evidence="3 4">WCA-380-WT-3C</strain>
    </source>
</reference>
<dbReference type="PROSITE" id="PS50965">
    <property type="entry name" value="NERD"/>
    <property type="match status" value="1"/>
</dbReference>
<dbReference type="Pfam" id="PF08378">
    <property type="entry name" value="NERD"/>
    <property type="match status" value="1"/>
</dbReference>
<feature type="domain" description="NERD" evidence="2">
    <location>
        <begin position="46"/>
        <end position="163"/>
    </location>
</feature>
<name>A0A7X9NLI8_9ENTE</name>
<evidence type="ECO:0000313" key="4">
    <source>
        <dbReference type="Proteomes" id="UP000588071"/>
    </source>
</evidence>
<dbReference type="Proteomes" id="UP000588071">
    <property type="component" value="Unassembled WGS sequence"/>
</dbReference>
<keyword evidence="1" id="KW-1133">Transmembrane helix</keyword>
<dbReference type="RefSeq" id="WP_168930682.1">
    <property type="nucleotide sequence ID" value="NZ_JABAFV010000005.1"/>
</dbReference>
<dbReference type="EMBL" id="JABAFV010000005">
    <property type="protein sequence ID" value="NME49547.1"/>
    <property type="molecule type" value="Genomic_DNA"/>
</dbReference>
<sequence length="232" mass="27161">MSALYELTLILLFTLLGLYIFLYLRFQQSNYRHVSRNSFFKTFINKGFWGEYRIFATLEKLAKPHHILTNLYIPRKDGTTTEIDLIYLSIQGIFVIESKNYSGWIFGNEKQKYWTQTFENKQKFRFFNPIWQNAAHISALKEVLPEELSQHLHSLIVFNNQAILKKVTVASENIHVIKREQLKGTLQQINNTISDSLSPTQLAEISRLLSAFTHPDEQIKQQHIATIQAKQK</sequence>
<proteinExistence type="predicted"/>
<evidence type="ECO:0000313" key="3">
    <source>
        <dbReference type="EMBL" id="NME49547.1"/>
    </source>
</evidence>
<accession>A0A7X9NLI8</accession>
<dbReference type="AlphaFoldDB" id="A0A7X9NLI8"/>
<evidence type="ECO:0000256" key="1">
    <source>
        <dbReference type="SAM" id="Phobius"/>
    </source>
</evidence>
<keyword evidence="1" id="KW-0472">Membrane</keyword>
<feature type="transmembrane region" description="Helical" evidence="1">
    <location>
        <begin position="6"/>
        <end position="26"/>
    </location>
</feature>